<feature type="domain" description="Reductase C-terminal" evidence="6">
    <location>
        <begin position="320"/>
        <end position="407"/>
    </location>
</feature>
<evidence type="ECO:0000256" key="2">
    <source>
        <dbReference type="ARBA" id="ARBA00022630"/>
    </source>
</evidence>
<dbReference type="EMBL" id="NBUC01000200">
    <property type="protein sequence ID" value="PLT90231.1"/>
    <property type="molecule type" value="Genomic_DNA"/>
</dbReference>
<dbReference type="EMBL" id="CABFNB010000002">
    <property type="protein sequence ID" value="VTZ59130.1"/>
    <property type="molecule type" value="Genomic_DNA"/>
</dbReference>
<accession>A0A508WNU0</accession>
<gene>
    <name evidence="7" type="ORF">BMJ33_36590</name>
    <name evidence="8" type="ORF">EMEDMD4_100117</name>
</gene>
<name>A0A508WNU0_9HYPH</name>
<evidence type="ECO:0000256" key="1">
    <source>
        <dbReference type="ARBA" id="ARBA00001974"/>
    </source>
</evidence>
<protein>
    <submittedName>
        <fullName evidence="8">FAD-dependent pyridine nucleotide-disulphide oxidoreductase</fullName>
    </submittedName>
    <submittedName>
        <fullName evidence="7">Ferredoxin reductase</fullName>
    </submittedName>
</protein>
<evidence type="ECO:0000313" key="8">
    <source>
        <dbReference type="EMBL" id="VTZ59130.1"/>
    </source>
</evidence>
<dbReference type="Proteomes" id="UP000507954">
    <property type="component" value="Unassembled WGS sequence"/>
</dbReference>
<dbReference type="PANTHER" id="PTHR43557">
    <property type="entry name" value="APOPTOSIS-INDUCING FACTOR 1"/>
    <property type="match status" value="1"/>
</dbReference>
<dbReference type="InterPro" id="IPR016156">
    <property type="entry name" value="FAD/NAD-linked_Rdtase_dimer_sf"/>
</dbReference>
<dbReference type="PANTHER" id="PTHR43557:SF2">
    <property type="entry name" value="RIESKE DOMAIN-CONTAINING PROTEIN-RELATED"/>
    <property type="match status" value="1"/>
</dbReference>
<dbReference type="Proteomes" id="UP001190825">
    <property type="component" value="Unassembled WGS sequence"/>
</dbReference>
<evidence type="ECO:0000313" key="9">
    <source>
        <dbReference type="Proteomes" id="UP001190825"/>
    </source>
</evidence>
<proteinExistence type="predicted"/>
<dbReference type="Gene3D" id="3.30.390.30">
    <property type="match status" value="1"/>
</dbReference>
<keyword evidence="2" id="KW-0285">Flavoprotein</keyword>
<dbReference type="InterPro" id="IPR023753">
    <property type="entry name" value="FAD/NAD-binding_dom"/>
</dbReference>
<dbReference type="OMA" id="PRCTHYG"/>
<dbReference type="InterPro" id="IPR036188">
    <property type="entry name" value="FAD/NAD-bd_sf"/>
</dbReference>
<dbReference type="InterPro" id="IPR028202">
    <property type="entry name" value="Reductase_C"/>
</dbReference>
<dbReference type="Pfam" id="PF07992">
    <property type="entry name" value="Pyr_redox_2"/>
    <property type="match status" value="1"/>
</dbReference>
<dbReference type="InterPro" id="IPR050446">
    <property type="entry name" value="FAD-oxidoreductase/Apoptosis"/>
</dbReference>
<dbReference type="GO" id="GO:0016651">
    <property type="term" value="F:oxidoreductase activity, acting on NAD(P)H"/>
    <property type="evidence" value="ECO:0007669"/>
    <property type="project" value="TreeGrafter"/>
</dbReference>
<reference evidence="8" key="3">
    <citation type="submission" date="2019-06" db="EMBL/GenBank/DDBJ databases">
        <authorList>
            <person name="Le Quere A."/>
            <person name="Colella S."/>
        </authorList>
    </citation>
    <scope>NUCLEOTIDE SEQUENCE</scope>
    <source>
        <strain evidence="8">EmedicaeMD41</strain>
    </source>
</reference>
<dbReference type="Pfam" id="PF14759">
    <property type="entry name" value="Reductase_C"/>
    <property type="match status" value="1"/>
</dbReference>
<reference evidence="7" key="1">
    <citation type="submission" date="2017-04" db="EMBL/GenBank/DDBJ databases">
        <authorList>
            <person name="Porter S."/>
            <person name="Friesen M.L."/>
            <person name="Faber-Hammond J."/>
        </authorList>
    </citation>
    <scope>NUCLEOTIDE SEQUENCE</scope>
    <source>
        <strain evidence="7">Str16</strain>
    </source>
</reference>
<dbReference type="PRINTS" id="PR00368">
    <property type="entry name" value="FADPNR"/>
</dbReference>
<dbReference type="AlphaFoldDB" id="A0A508WNU0"/>
<evidence type="ECO:0000313" key="7">
    <source>
        <dbReference type="EMBL" id="PLT90231.1"/>
    </source>
</evidence>
<keyword evidence="3" id="KW-0274">FAD</keyword>
<dbReference type="RefSeq" id="WP_011975102.1">
    <property type="nucleotide sequence ID" value="NZ_ATYC01000022.1"/>
</dbReference>
<keyword evidence="9" id="KW-1185">Reference proteome</keyword>
<sequence>MPHDGIVIVGSGHAGARAAQSLRANGWQHRISVIDGEGCAPYERPPLSKAVLSGKSRPEDAVLFPQDFVEQHGIDFRSGVRAVGIDRDTRQVRLSNDDAVSYGRLLLTPGAEPRLLDIPGRELEGVFSLRTAVDACGLSGQLLPGADVVIVGGGLIGLEVAASAIQRGCSVTVIEAGPRLMTRAVPPELAELIRLLHETRGVRFILGRQAVALLGSQRIEALRMDDGSTLACTAALISIGVTPRTDLALAAGLEIENGIAVDCFLKTSDPFIYAAGDACAFKNGDGSRLRLECWKNAEDQGALAARNMMGANEPYTPMPWMWSDQYDRTMQIAGHPELGEQHVARHCPDGSLLVYHLDANDAIVGVSGFGSLREIARGVRTGQMLMQRGIHPAKEALQNPKIDLKAAAKVAAG</sequence>
<reference evidence="7 9" key="2">
    <citation type="journal article" date="2018" name="FEMS Microbiol. Ecol.">
        <title>Co-invading symbiotic mutualists of Medicago polymorpha retain high ancestral diversity and contain diverse accessory genomes.</title>
        <authorList>
            <person name="Porter S.S."/>
            <person name="Faber-Hammond J.J."/>
            <person name="Friesen M.L."/>
        </authorList>
    </citation>
    <scope>NUCLEOTIDE SEQUENCE [LARGE SCALE GENOMIC DNA]</scope>
    <source>
        <strain evidence="7 9">Str16</strain>
    </source>
</reference>
<dbReference type="GO" id="GO:0005737">
    <property type="term" value="C:cytoplasm"/>
    <property type="evidence" value="ECO:0007669"/>
    <property type="project" value="TreeGrafter"/>
</dbReference>
<dbReference type="GeneID" id="61612254"/>
<dbReference type="SUPFAM" id="SSF51905">
    <property type="entry name" value="FAD/NAD(P)-binding domain"/>
    <property type="match status" value="2"/>
</dbReference>
<organism evidence="8">
    <name type="scientific">Sinorhizobium medicae</name>
    <dbReference type="NCBI Taxonomy" id="110321"/>
    <lineage>
        <taxon>Bacteria</taxon>
        <taxon>Pseudomonadati</taxon>
        <taxon>Pseudomonadota</taxon>
        <taxon>Alphaproteobacteria</taxon>
        <taxon>Hyphomicrobiales</taxon>
        <taxon>Rhizobiaceae</taxon>
        <taxon>Sinorhizobium/Ensifer group</taxon>
        <taxon>Sinorhizobium</taxon>
    </lineage>
</organism>
<evidence type="ECO:0000256" key="3">
    <source>
        <dbReference type="ARBA" id="ARBA00022827"/>
    </source>
</evidence>
<dbReference type="PRINTS" id="PR00411">
    <property type="entry name" value="PNDRDTASEI"/>
</dbReference>
<dbReference type="Gene3D" id="3.50.50.60">
    <property type="entry name" value="FAD/NAD(P)-binding domain"/>
    <property type="match status" value="2"/>
</dbReference>
<evidence type="ECO:0000259" key="6">
    <source>
        <dbReference type="Pfam" id="PF14759"/>
    </source>
</evidence>
<keyword evidence="4" id="KW-0560">Oxidoreductase</keyword>
<evidence type="ECO:0000256" key="4">
    <source>
        <dbReference type="ARBA" id="ARBA00023002"/>
    </source>
</evidence>
<comment type="cofactor">
    <cofactor evidence="1">
        <name>FAD</name>
        <dbReference type="ChEBI" id="CHEBI:57692"/>
    </cofactor>
</comment>
<evidence type="ECO:0000259" key="5">
    <source>
        <dbReference type="Pfam" id="PF07992"/>
    </source>
</evidence>
<feature type="domain" description="FAD/NAD(P)-binding" evidence="5">
    <location>
        <begin position="6"/>
        <end position="301"/>
    </location>
</feature>
<dbReference type="SUPFAM" id="SSF55424">
    <property type="entry name" value="FAD/NAD-linked reductases, dimerisation (C-terminal) domain"/>
    <property type="match status" value="1"/>
</dbReference>